<proteinExistence type="predicted"/>
<dbReference type="OrthoDB" id="12150at10239"/>
<name>M4ZRG4_9CAUD</name>
<dbReference type="RefSeq" id="YP_007678032.1">
    <property type="nucleotide sequence ID" value="NC_020883.1"/>
</dbReference>
<keyword evidence="2" id="KW-1185">Reference proteome</keyword>
<evidence type="ECO:0000313" key="1">
    <source>
        <dbReference type="EMBL" id="BAM99086.1"/>
    </source>
</evidence>
<dbReference type="InterPro" id="IPR008840">
    <property type="entry name" value="Sipho_Gp157"/>
</dbReference>
<dbReference type="EMBL" id="AB711120">
    <property type="protein sequence ID" value="BAM99086.1"/>
    <property type="molecule type" value="Genomic_DNA"/>
</dbReference>
<accession>M4ZRG4</accession>
<evidence type="ECO:0000313" key="2">
    <source>
        <dbReference type="Proteomes" id="UP000011861"/>
    </source>
</evidence>
<protein>
    <recommendedName>
        <fullName evidence="3">Siphovirus Gp157 family protein</fullName>
    </recommendedName>
</protein>
<sequence length="174" mass="20175">MNLYDLTGQYLTVLNMADELEDDTLKDTLDAIKEPMDEKAGNIAGLIKSFESEIEMIKAEEKRLAERRKSRERKIVNLRDMLKDHVLSIGEDNGKTTGINLKNNPRFSRIWVQKNPPSAQVKNVYYLPEEYQVPQEPKADVKQIIKDWKDGKINDNQLNEYCVSINQSESVRFK</sequence>
<dbReference type="KEGG" id="vg:15042027"/>
<organism evidence="1 2">
    <name type="scientific">Bacillus phage PM1</name>
    <dbReference type="NCBI Taxonomy" id="547228"/>
    <lineage>
        <taxon>Viruses</taxon>
        <taxon>Duplodnaviria</taxon>
        <taxon>Heunggongvirae</taxon>
        <taxon>Uroviricota</taxon>
        <taxon>Caudoviricetes</taxon>
        <taxon>Pemunavirus</taxon>
        <taxon>Pemunavirus PM1</taxon>
    </lineage>
</organism>
<reference evidence="1 2" key="1">
    <citation type="journal article" date="2013" name="Virus Genes">
        <title>Complete nucleotide sequence of Bacillus subtilis (natto) bacteriophage PM1, a phage associated with disruption of food production.</title>
        <authorList>
            <person name="Umene K."/>
            <person name="Shiraishi A."/>
        </authorList>
    </citation>
    <scope>NUCLEOTIDE SEQUENCE [LARGE SCALE GENOMIC DNA]</scope>
    <source>
        <strain evidence="1">PM1</strain>
    </source>
</reference>
<dbReference type="Pfam" id="PF05565">
    <property type="entry name" value="Sipho_Gp157"/>
    <property type="match status" value="1"/>
</dbReference>
<dbReference type="GeneID" id="15042027"/>
<dbReference type="Proteomes" id="UP000011861">
    <property type="component" value="Segment"/>
</dbReference>
<evidence type="ECO:0008006" key="3">
    <source>
        <dbReference type="Google" id="ProtNLM"/>
    </source>
</evidence>